<evidence type="ECO:0000313" key="1">
    <source>
        <dbReference type="EMBL" id="KAG2627915.1"/>
    </source>
</evidence>
<dbReference type="EMBL" id="CM029041">
    <property type="protein sequence ID" value="KAG2627915.1"/>
    <property type="molecule type" value="Genomic_DNA"/>
</dbReference>
<protein>
    <submittedName>
        <fullName evidence="1">Uncharacterized protein</fullName>
    </submittedName>
</protein>
<organism evidence="1 2">
    <name type="scientific">Panicum virgatum</name>
    <name type="common">Blackwell switchgrass</name>
    <dbReference type="NCBI Taxonomy" id="38727"/>
    <lineage>
        <taxon>Eukaryota</taxon>
        <taxon>Viridiplantae</taxon>
        <taxon>Streptophyta</taxon>
        <taxon>Embryophyta</taxon>
        <taxon>Tracheophyta</taxon>
        <taxon>Spermatophyta</taxon>
        <taxon>Magnoliopsida</taxon>
        <taxon>Liliopsida</taxon>
        <taxon>Poales</taxon>
        <taxon>Poaceae</taxon>
        <taxon>PACMAD clade</taxon>
        <taxon>Panicoideae</taxon>
        <taxon>Panicodae</taxon>
        <taxon>Paniceae</taxon>
        <taxon>Panicinae</taxon>
        <taxon>Panicum</taxon>
        <taxon>Panicum sect. Hiantes</taxon>
    </lineage>
</organism>
<dbReference type="AlphaFoldDB" id="A0A8T0V0Y8"/>
<dbReference type="Proteomes" id="UP000823388">
    <property type="component" value="Chromosome 3K"/>
</dbReference>
<proteinExistence type="predicted"/>
<name>A0A8T0V0Y8_PANVG</name>
<evidence type="ECO:0000313" key="2">
    <source>
        <dbReference type="Proteomes" id="UP000823388"/>
    </source>
</evidence>
<accession>A0A8T0V0Y8</accession>
<comment type="caution">
    <text evidence="1">The sequence shown here is derived from an EMBL/GenBank/DDBJ whole genome shotgun (WGS) entry which is preliminary data.</text>
</comment>
<keyword evidence="2" id="KW-1185">Reference proteome</keyword>
<reference evidence="1" key="1">
    <citation type="submission" date="2020-05" db="EMBL/GenBank/DDBJ databases">
        <title>WGS assembly of Panicum virgatum.</title>
        <authorList>
            <person name="Lovell J.T."/>
            <person name="Jenkins J."/>
            <person name="Shu S."/>
            <person name="Juenger T.E."/>
            <person name="Schmutz J."/>
        </authorList>
    </citation>
    <scope>NUCLEOTIDE SEQUENCE</scope>
    <source>
        <strain evidence="1">AP13</strain>
    </source>
</reference>
<sequence length="158" mass="17616">MALPWPCPVCTLKDMAQFRTLLAPLAPQGCYTHTSSFCRTPCGQPLNRCATPLTCSPCRRRVPPLPCSGPCFAPPPTHRAAADRERSHFARELARKPHLDTMPRAQPRRGYAMAMNTLAEPCLHPCRRGAYRPCQTHTRACSALVLPNRTKPCPLCRR</sequence>
<gene>
    <name evidence="1" type="ORF">PVAP13_3KG265533</name>
</gene>